<dbReference type="OrthoDB" id="413419at2759"/>
<dbReference type="AlphaFoldDB" id="A0A812ND58"/>
<proteinExistence type="predicted"/>
<keyword evidence="1" id="KW-0812">Transmembrane</keyword>
<feature type="transmembrane region" description="Helical" evidence="1">
    <location>
        <begin position="90"/>
        <end position="110"/>
    </location>
</feature>
<dbReference type="EMBL" id="CAJNJA010012806">
    <property type="protein sequence ID" value="CAE7305330.1"/>
    <property type="molecule type" value="Genomic_DNA"/>
</dbReference>
<evidence type="ECO:0000313" key="2">
    <source>
        <dbReference type="EMBL" id="CAE7305330.1"/>
    </source>
</evidence>
<organism evidence="2 3">
    <name type="scientific">Symbiodinium necroappetens</name>
    <dbReference type="NCBI Taxonomy" id="1628268"/>
    <lineage>
        <taxon>Eukaryota</taxon>
        <taxon>Sar</taxon>
        <taxon>Alveolata</taxon>
        <taxon>Dinophyceae</taxon>
        <taxon>Suessiales</taxon>
        <taxon>Symbiodiniaceae</taxon>
        <taxon>Symbiodinium</taxon>
    </lineage>
</organism>
<name>A0A812ND58_9DINO</name>
<comment type="caution">
    <text evidence="2">The sequence shown here is derived from an EMBL/GenBank/DDBJ whole genome shotgun (WGS) entry which is preliminary data.</text>
</comment>
<reference evidence="2" key="1">
    <citation type="submission" date="2021-02" db="EMBL/GenBank/DDBJ databases">
        <authorList>
            <person name="Dougan E. K."/>
            <person name="Rhodes N."/>
            <person name="Thang M."/>
            <person name="Chan C."/>
        </authorList>
    </citation>
    <scope>NUCLEOTIDE SEQUENCE</scope>
</reference>
<protein>
    <recommendedName>
        <fullName evidence="4">Transmembrane protein</fullName>
    </recommendedName>
</protein>
<feature type="transmembrane region" description="Helical" evidence="1">
    <location>
        <begin position="122"/>
        <end position="145"/>
    </location>
</feature>
<keyword evidence="3" id="KW-1185">Reference proteome</keyword>
<accession>A0A812ND58</accession>
<keyword evidence="1" id="KW-1133">Transmembrane helix</keyword>
<feature type="transmembrane region" description="Helical" evidence="1">
    <location>
        <begin position="20"/>
        <end position="39"/>
    </location>
</feature>
<evidence type="ECO:0008006" key="4">
    <source>
        <dbReference type="Google" id="ProtNLM"/>
    </source>
</evidence>
<evidence type="ECO:0000313" key="3">
    <source>
        <dbReference type="Proteomes" id="UP000601435"/>
    </source>
</evidence>
<keyword evidence="1" id="KW-0472">Membrane</keyword>
<feature type="transmembrane region" description="Helical" evidence="1">
    <location>
        <begin position="51"/>
        <end position="70"/>
    </location>
</feature>
<sequence>MEIFRPNCSAAVRHQVRLEVILALVPALCTLSVILAAVAGELKNSNYTAVLLLHAVLMPVVIGIGVWMKLNNSLHSLAHYLEDAGRSNDLLVACSWAPLLLYLVPMLFIGDASGLTDTYMTVIGYFLLYVPVLDTPYYSLVSYAAYSCLACIRILQLRPLEGVPVSRFFMRTVLLGIFGKLALRMRLWHLSKSRTALTPQTLQNAAAEPLACGESSMVASREPYNPMHANLRRRPLQVCPVSDTLKGSRAASIHLNILRRRRQDQELLIGQFLWAVHFFRASTVAPDSLARILSFVDCARRASKAVQYDTPIHPCIHASIHP</sequence>
<evidence type="ECO:0000256" key="1">
    <source>
        <dbReference type="SAM" id="Phobius"/>
    </source>
</evidence>
<dbReference type="Proteomes" id="UP000601435">
    <property type="component" value="Unassembled WGS sequence"/>
</dbReference>
<gene>
    <name evidence="2" type="ORF">SNEC2469_LOCUS7564</name>
</gene>